<proteinExistence type="predicted"/>
<protein>
    <submittedName>
        <fullName evidence="1">Uncharacterized protein</fullName>
    </submittedName>
</protein>
<name>A0A8S5NYT4_9CAUD</name>
<accession>A0A8S5NYT4</accession>
<evidence type="ECO:0000313" key="1">
    <source>
        <dbReference type="EMBL" id="DAD99889.1"/>
    </source>
</evidence>
<organism evidence="1">
    <name type="scientific">Siphoviridae sp. ctwhn18</name>
    <dbReference type="NCBI Taxonomy" id="2825733"/>
    <lineage>
        <taxon>Viruses</taxon>
        <taxon>Duplodnaviria</taxon>
        <taxon>Heunggongvirae</taxon>
        <taxon>Uroviricota</taxon>
        <taxon>Caudoviricetes</taxon>
    </lineage>
</organism>
<sequence>MLFMLPPFSGHKNKGINALICRRRFCGVICHPNLFKRSRAPLNVF</sequence>
<reference evidence="1" key="1">
    <citation type="journal article" date="2021" name="Proc. Natl. Acad. Sci. U.S.A.">
        <title>A Catalog of Tens of Thousands of Viruses from Human Metagenomes Reveals Hidden Associations with Chronic Diseases.</title>
        <authorList>
            <person name="Tisza M.J."/>
            <person name="Buck C.B."/>
        </authorList>
    </citation>
    <scope>NUCLEOTIDE SEQUENCE</scope>
    <source>
        <strain evidence="1">Ctwhn18</strain>
    </source>
</reference>
<dbReference type="EMBL" id="BK015295">
    <property type="protein sequence ID" value="DAD99889.1"/>
    <property type="molecule type" value="Genomic_DNA"/>
</dbReference>